<dbReference type="InterPro" id="IPR027417">
    <property type="entry name" value="P-loop_NTPase"/>
</dbReference>
<reference evidence="4" key="1">
    <citation type="submission" date="2016-11" db="EMBL/GenBank/DDBJ databases">
        <authorList>
            <person name="Varghese N."/>
            <person name="Submissions S."/>
        </authorList>
    </citation>
    <scope>NUCLEOTIDE SEQUENCE</scope>
    <source>
        <strain evidence="4">DSM 4029</strain>
    </source>
</reference>
<dbReference type="PANTHER" id="PTHR43581:SF4">
    <property type="entry name" value="ATP_GTP PHOSPHATASE"/>
    <property type="match status" value="1"/>
</dbReference>
<feature type="domain" description="OLD protein-like TOPRIM" evidence="2">
    <location>
        <begin position="450"/>
        <end position="513"/>
    </location>
</feature>
<evidence type="ECO:0000313" key="5">
    <source>
        <dbReference type="Proteomes" id="UP000184089"/>
    </source>
</evidence>
<dbReference type="EMBL" id="WWVX01000001">
    <property type="protein sequence ID" value="MZL68371.1"/>
    <property type="molecule type" value="Genomic_DNA"/>
</dbReference>
<dbReference type="Pfam" id="PF20469">
    <property type="entry name" value="OLD-like_TOPRIM"/>
    <property type="match status" value="1"/>
</dbReference>
<dbReference type="Proteomes" id="UP000474718">
    <property type="component" value="Unassembled WGS sequence"/>
</dbReference>
<dbReference type="AlphaFoldDB" id="A0AAQ1RVH2"/>
<dbReference type="InterPro" id="IPR034139">
    <property type="entry name" value="TOPRIM_OLD"/>
</dbReference>
<proteinExistence type="predicted"/>
<protein>
    <submittedName>
        <fullName evidence="4">AAA ATPase domain-containing protein</fullName>
    </submittedName>
    <submittedName>
        <fullName evidence="3">AAA family ATPase</fullName>
    </submittedName>
</protein>
<evidence type="ECO:0000313" key="6">
    <source>
        <dbReference type="Proteomes" id="UP000474718"/>
    </source>
</evidence>
<evidence type="ECO:0000259" key="2">
    <source>
        <dbReference type="Pfam" id="PF20469"/>
    </source>
</evidence>
<dbReference type="Proteomes" id="UP000184089">
    <property type="component" value="Unassembled WGS sequence"/>
</dbReference>
<sequence>MLLIDVRIKNYKCILDSETFSIDQLTCLVGKNESGKSAILQALYKLNPVDKEDTYDALYEYPKMYQTDFEAGLIEDGDTVVISHWKFTAEEIEALEKQFGTDFIGDSTVVTISNGYKNKRTWDFDANFHSLFEKKMEEFGFETSDRAQIPSYDSIGEVRAQLKSISTLSEAEQEFKKWFEVSFPNDRLDAFAEKNLLQYLPKFSYFSEYQKLPGRIALNNFVRKSSEGKLTANEKVFEALLSLANTSVSEIKESNKLEALINKTRGISSKITREIFTYWSQNKHLKVEFRCDMAKAGDEPPFNDGYIFSTRIENTRHDSSVSFDDRSAGFVWFFSFLIWFNYLQKVEDNLVILLDEPGLTLHAKAQGDLIRYFKEKIIPKFQLIYTTHSPFMLDFSDILSARTVEDVTDENENILGTKVGSKVLSKDRDTTFPLQAAFGYDITQTLFIGKNTLLVEGPSDILYLTYFSEKLQELGRNGLSKEWTICPSGGIDKIQSFVSLFGGNALKIVTLTDYHPGDKNKIDRLKKSGLLETSHILLASDYTQYSSSDIEDIIGAAAYVKLINACYELSGDKAIAVESVKDGEVLHSTEAILSQNPSIRFDHYRPSMYLIKHPDIWKIEDISDALDRFERVCSDINKAL</sequence>
<dbReference type="Gene3D" id="3.40.50.300">
    <property type="entry name" value="P-loop containing nucleotide triphosphate hydrolases"/>
    <property type="match status" value="1"/>
</dbReference>
<dbReference type="EMBL" id="FQVY01000001">
    <property type="protein sequence ID" value="SHF88268.1"/>
    <property type="molecule type" value="Genomic_DNA"/>
</dbReference>
<comment type="caution">
    <text evidence="4">The sequence shown here is derived from an EMBL/GenBank/DDBJ whole genome shotgun (WGS) entry which is preliminary data.</text>
</comment>
<organism evidence="4 5">
    <name type="scientific">Bittarella massiliensis</name>
    <name type="common">ex Durand et al. 2017</name>
    <dbReference type="NCBI Taxonomy" id="1720313"/>
    <lineage>
        <taxon>Bacteria</taxon>
        <taxon>Bacillati</taxon>
        <taxon>Bacillota</taxon>
        <taxon>Clostridia</taxon>
        <taxon>Eubacteriales</taxon>
        <taxon>Oscillospiraceae</taxon>
        <taxon>Bittarella (ex Durand et al. 2017)</taxon>
    </lineage>
</organism>
<dbReference type="RefSeq" id="WP_021659465.1">
    <property type="nucleotide sequence ID" value="NZ_FQVY01000001.1"/>
</dbReference>
<dbReference type="InterPro" id="IPR051396">
    <property type="entry name" value="Bact_Antivir_Def_Nuclease"/>
</dbReference>
<accession>A0AAQ1RVH2</accession>
<keyword evidence="6" id="KW-1185">Reference proteome</keyword>
<dbReference type="Pfam" id="PF13175">
    <property type="entry name" value="AAA_15"/>
    <property type="match status" value="1"/>
</dbReference>
<feature type="domain" description="Endonuclease GajA/Old nuclease/RecF-like AAA" evidence="1">
    <location>
        <begin position="1"/>
        <end position="392"/>
    </location>
</feature>
<reference evidence="3 6" key="3">
    <citation type="journal article" date="2019" name="Nat. Med.">
        <title>A library of human gut bacterial isolates paired with longitudinal multiomics data enables mechanistic microbiome research.</title>
        <authorList>
            <person name="Poyet M."/>
            <person name="Groussin M."/>
            <person name="Gibbons S.M."/>
            <person name="Avila-Pacheco J."/>
            <person name="Jiang X."/>
            <person name="Kearney S.M."/>
            <person name="Perrotta A.R."/>
            <person name="Berdy B."/>
            <person name="Zhao S."/>
            <person name="Lieberman T.D."/>
            <person name="Swanson P.K."/>
            <person name="Smith M."/>
            <person name="Roesemann S."/>
            <person name="Alexander J.E."/>
            <person name="Rich S.A."/>
            <person name="Livny J."/>
            <person name="Vlamakis H."/>
            <person name="Clish C."/>
            <person name="Bullock K."/>
            <person name="Deik A."/>
            <person name="Scott J."/>
            <person name="Pierce K.A."/>
            <person name="Xavier R.J."/>
            <person name="Alm E.J."/>
        </authorList>
    </citation>
    <scope>NUCLEOTIDE SEQUENCE [LARGE SCALE GENOMIC DNA]</scope>
    <source>
        <strain evidence="3 6">BIOML-A2</strain>
    </source>
</reference>
<dbReference type="SUPFAM" id="SSF52540">
    <property type="entry name" value="P-loop containing nucleoside triphosphate hydrolases"/>
    <property type="match status" value="1"/>
</dbReference>
<evidence type="ECO:0000313" key="3">
    <source>
        <dbReference type="EMBL" id="MZL68371.1"/>
    </source>
</evidence>
<dbReference type="PANTHER" id="PTHR43581">
    <property type="entry name" value="ATP/GTP PHOSPHATASE"/>
    <property type="match status" value="1"/>
</dbReference>
<dbReference type="InterPro" id="IPR041685">
    <property type="entry name" value="AAA_GajA/Old/RecF-like"/>
</dbReference>
<gene>
    <name evidence="3" type="ORF">GT747_01100</name>
    <name evidence="4" type="ORF">SAMN05444424_1032</name>
</gene>
<evidence type="ECO:0000313" key="4">
    <source>
        <dbReference type="EMBL" id="SHF88268.1"/>
    </source>
</evidence>
<evidence type="ECO:0000259" key="1">
    <source>
        <dbReference type="Pfam" id="PF13175"/>
    </source>
</evidence>
<reference evidence="5" key="2">
    <citation type="submission" date="2016-11" db="EMBL/GenBank/DDBJ databases">
        <authorList>
            <person name="Jaros S."/>
            <person name="Januszkiewicz K."/>
            <person name="Wedrychowicz H."/>
        </authorList>
    </citation>
    <scope>NUCLEOTIDE SEQUENCE [LARGE SCALE GENOMIC DNA]</scope>
    <source>
        <strain evidence="5">DSM 4029</strain>
    </source>
</reference>
<name>A0AAQ1RVH2_9FIRM</name>